<comment type="caution">
    <text evidence="1">The sequence shown here is derived from an EMBL/GenBank/DDBJ whole genome shotgun (WGS) entry which is preliminary data.</text>
</comment>
<name>A0ACB5RZ56_9PEZI</name>
<evidence type="ECO:0000313" key="1">
    <source>
        <dbReference type="EMBL" id="GME25750.1"/>
    </source>
</evidence>
<gene>
    <name evidence="1" type="primary">g1522</name>
    <name evidence="1" type="ORF">NpPPO83_00001522</name>
</gene>
<organism evidence="1 2">
    <name type="scientific">Neofusicoccum parvum</name>
    <dbReference type="NCBI Taxonomy" id="310453"/>
    <lineage>
        <taxon>Eukaryota</taxon>
        <taxon>Fungi</taxon>
        <taxon>Dikarya</taxon>
        <taxon>Ascomycota</taxon>
        <taxon>Pezizomycotina</taxon>
        <taxon>Dothideomycetes</taxon>
        <taxon>Dothideomycetes incertae sedis</taxon>
        <taxon>Botryosphaeriales</taxon>
        <taxon>Botryosphaeriaceae</taxon>
        <taxon>Neofusicoccum</taxon>
    </lineage>
</organism>
<accession>A0ACB5RZ56</accession>
<keyword evidence="2" id="KW-1185">Reference proteome</keyword>
<protein>
    <submittedName>
        <fullName evidence="1">Uncharacterized protein</fullName>
    </submittedName>
</protein>
<dbReference type="EMBL" id="BSXG01000022">
    <property type="protein sequence ID" value="GME25750.1"/>
    <property type="molecule type" value="Genomic_DNA"/>
</dbReference>
<sequence>MRFSVLSLILPALAAALPTPQSAVSNSGLQTYQVPVEIPEELTSLINDDSSMFVSNPSGSLLGPVHAQFGQFDTATGKSTVSSDYVVPLALLPPSLLDRTLKDVGLLVTQGPESLTTVIVGALTFDEVNNPSDKMLKERQVPLTGPIGNFVAQLIGAIW</sequence>
<reference evidence="1" key="1">
    <citation type="submission" date="2024-09" db="EMBL/GenBank/DDBJ databases">
        <title>Draft Genome Sequences of Neofusicoccum parvum.</title>
        <authorList>
            <person name="Ashida A."/>
            <person name="Camagna M."/>
            <person name="Tanaka A."/>
            <person name="Takemoto D."/>
        </authorList>
    </citation>
    <scope>NUCLEOTIDE SEQUENCE</scope>
    <source>
        <strain evidence="1">PPO83</strain>
    </source>
</reference>
<evidence type="ECO:0000313" key="2">
    <source>
        <dbReference type="Proteomes" id="UP001165186"/>
    </source>
</evidence>
<proteinExistence type="predicted"/>
<dbReference type="Proteomes" id="UP001165186">
    <property type="component" value="Unassembled WGS sequence"/>
</dbReference>